<dbReference type="Pfam" id="PF07654">
    <property type="entry name" value="C1-set"/>
    <property type="match status" value="1"/>
</dbReference>
<dbReference type="AlphaFoldDB" id="A0A7K7M286"/>
<dbReference type="PANTHER" id="PTHR19944:SF99">
    <property type="entry name" value="HLA CLASS II HISTOCOMPATIBILITY ANTIGEN, DRB1 BETA CHAIN"/>
    <property type="match status" value="1"/>
</dbReference>
<dbReference type="SUPFAM" id="SSF48726">
    <property type="entry name" value="Immunoglobulin"/>
    <property type="match status" value="1"/>
</dbReference>
<evidence type="ECO:0000313" key="3">
    <source>
        <dbReference type="Proteomes" id="UP000540762"/>
    </source>
</evidence>
<keyword evidence="3" id="KW-1185">Reference proteome</keyword>
<feature type="domain" description="Immunoglobulin C1-set" evidence="1">
    <location>
        <begin position="16"/>
        <end position="96"/>
    </location>
</feature>
<organism evidence="2 3">
    <name type="scientific">Brachypodius melanocephalos</name>
    <name type="common">black-headed bulbul</name>
    <dbReference type="NCBI Taxonomy" id="3235156"/>
    <lineage>
        <taxon>Eukaryota</taxon>
        <taxon>Metazoa</taxon>
        <taxon>Chordata</taxon>
        <taxon>Craniata</taxon>
        <taxon>Vertebrata</taxon>
        <taxon>Euteleostomi</taxon>
        <taxon>Archelosauria</taxon>
        <taxon>Archosauria</taxon>
        <taxon>Dinosauria</taxon>
        <taxon>Saurischia</taxon>
        <taxon>Theropoda</taxon>
        <taxon>Coelurosauria</taxon>
        <taxon>Aves</taxon>
        <taxon>Neognathae</taxon>
        <taxon>Neoaves</taxon>
        <taxon>Telluraves</taxon>
        <taxon>Australaves</taxon>
        <taxon>Passeriformes</taxon>
        <taxon>Sylvioidea</taxon>
        <taxon>Pycnonotidae</taxon>
        <taxon>Brachypodius</taxon>
    </lineage>
</organism>
<dbReference type="InterPro" id="IPR050160">
    <property type="entry name" value="MHC/Immunoglobulin"/>
</dbReference>
<dbReference type="Gene3D" id="2.60.40.10">
    <property type="entry name" value="Immunoglobulins"/>
    <property type="match status" value="1"/>
</dbReference>
<name>A0A7K7M286_9PASS</name>
<dbReference type="InterPro" id="IPR013783">
    <property type="entry name" value="Ig-like_fold"/>
</dbReference>
<dbReference type="Proteomes" id="UP000540762">
    <property type="component" value="Unassembled WGS sequence"/>
</dbReference>
<dbReference type="InterPro" id="IPR036179">
    <property type="entry name" value="Ig-like_dom_sf"/>
</dbReference>
<evidence type="ECO:0000313" key="2">
    <source>
        <dbReference type="EMBL" id="NWZ36862.1"/>
    </source>
</evidence>
<protein>
    <submittedName>
        <fullName evidence="2">HB2L protein</fullName>
    </submittedName>
</protein>
<feature type="non-terminal residue" evidence="2">
    <location>
        <position position="1"/>
    </location>
</feature>
<sequence length="101" mass="11599">SSMSIFLVPPESQLSLDCLLCCVLDFSPAQVQVRWFQDRQELTGHLMATDVVPNEDWTQQFRVLLETCLGLQYKKPLPLCGITFPCQLEHVSLEHPLSRPW</sequence>
<reference evidence="2 3" key="1">
    <citation type="submission" date="2019-09" db="EMBL/GenBank/DDBJ databases">
        <title>Bird 10,000 Genomes (B10K) Project - Family phase.</title>
        <authorList>
            <person name="Zhang G."/>
        </authorList>
    </citation>
    <scope>NUCLEOTIDE SEQUENCE [LARGE SCALE GENOMIC DNA]</scope>
    <source>
        <strain evidence="2">OUT-0037</strain>
        <tissue evidence="2">Liver</tissue>
    </source>
</reference>
<accession>A0A7K7M286</accession>
<feature type="non-terminal residue" evidence="2">
    <location>
        <position position="101"/>
    </location>
</feature>
<dbReference type="SMART" id="SM00407">
    <property type="entry name" value="IGc1"/>
    <property type="match status" value="1"/>
</dbReference>
<gene>
    <name evidence="2" type="primary">Hb2l_1</name>
    <name evidence="2" type="ORF">BRAATR_R04168</name>
</gene>
<evidence type="ECO:0000259" key="1">
    <source>
        <dbReference type="SMART" id="SM00407"/>
    </source>
</evidence>
<dbReference type="InterPro" id="IPR003597">
    <property type="entry name" value="Ig_C1-set"/>
</dbReference>
<proteinExistence type="predicted"/>
<comment type="caution">
    <text evidence="2">The sequence shown here is derived from an EMBL/GenBank/DDBJ whole genome shotgun (WGS) entry which is preliminary data.</text>
</comment>
<dbReference type="EMBL" id="VZSR01000938">
    <property type="protein sequence ID" value="NWZ36862.1"/>
    <property type="molecule type" value="Genomic_DNA"/>
</dbReference>
<dbReference type="PANTHER" id="PTHR19944">
    <property type="entry name" value="MHC CLASS II-RELATED"/>
    <property type="match status" value="1"/>
</dbReference>